<dbReference type="FunFam" id="3.90.1200.10:FF:000006">
    <property type="entry name" value="Protein-ribulosamine 3-kinase, chloroplastic"/>
    <property type="match status" value="1"/>
</dbReference>
<keyword evidence="5 12" id="KW-0418">Kinase</keyword>
<evidence type="ECO:0000256" key="5">
    <source>
        <dbReference type="ARBA" id="ARBA00022777"/>
    </source>
</evidence>
<dbReference type="PANTHER" id="PTHR12149:SF8">
    <property type="entry name" value="PROTEIN-RIBULOSAMINE 3-KINASE"/>
    <property type="match status" value="1"/>
</dbReference>
<evidence type="ECO:0000256" key="6">
    <source>
        <dbReference type="ARBA" id="ARBA00022840"/>
    </source>
</evidence>
<protein>
    <recommendedName>
        <fullName evidence="10 12">Protein-ribulosamine 3-kinase, chloroplastic</fullName>
        <ecNumber evidence="2 12">2.7.1.172</ecNumber>
    </recommendedName>
    <alternativeName>
        <fullName evidence="11 12">Fructosamine 3-kinase-related protein</fullName>
    </alternativeName>
</protein>
<comment type="similarity">
    <text evidence="1 12">Belongs to the fructosamine kinase family.</text>
</comment>
<dbReference type="Gramene" id="XM_028368305.1">
    <property type="protein sequence ID" value="XP_028224106.1"/>
    <property type="gene ID" value="LOC114405804"/>
</dbReference>
<keyword evidence="4" id="KW-0547">Nucleotide-binding</keyword>
<dbReference type="GO" id="GO:0102193">
    <property type="term" value="F:protein-ribulosamine 3-kinase activity"/>
    <property type="evidence" value="ECO:0007669"/>
    <property type="project" value="UniProtKB-UniRule"/>
</dbReference>
<evidence type="ECO:0000256" key="11">
    <source>
        <dbReference type="ARBA" id="ARBA00075898"/>
    </source>
</evidence>
<keyword evidence="6" id="KW-0067">ATP-binding</keyword>
<keyword evidence="12" id="KW-0934">Plastid</keyword>
<evidence type="ECO:0000256" key="8">
    <source>
        <dbReference type="ARBA" id="ARBA00050782"/>
    </source>
</evidence>
<dbReference type="EMBL" id="KN653384">
    <property type="protein sequence ID" value="KHN27277.1"/>
    <property type="molecule type" value="Genomic_DNA"/>
</dbReference>
<evidence type="ECO:0000256" key="2">
    <source>
        <dbReference type="ARBA" id="ARBA00011961"/>
    </source>
</evidence>
<dbReference type="Gene3D" id="3.90.1200.10">
    <property type="match status" value="1"/>
</dbReference>
<evidence type="ECO:0000313" key="13">
    <source>
        <dbReference type="EMBL" id="KHN27277.1"/>
    </source>
</evidence>
<gene>
    <name evidence="13" type="ORF">glysoja_034630</name>
</gene>
<dbReference type="Pfam" id="PF03881">
    <property type="entry name" value="Fructosamin_kin"/>
    <property type="match status" value="1"/>
</dbReference>
<evidence type="ECO:0000256" key="7">
    <source>
        <dbReference type="ARBA" id="ARBA00048655"/>
    </source>
</evidence>
<name>A0A0B2R660_GLYSO</name>
<dbReference type="GO" id="GO:0009507">
    <property type="term" value="C:chloroplast"/>
    <property type="evidence" value="ECO:0007669"/>
    <property type="project" value="UniProtKB-SubCell"/>
</dbReference>
<dbReference type="Gene3D" id="3.30.200.20">
    <property type="entry name" value="Phosphorylase Kinase, domain 1"/>
    <property type="match status" value="1"/>
</dbReference>
<dbReference type="FunFam" id="3.30.200.20:FF:000264">
    <property type="entry name" value="Protein-ribulosamine 3-kinase, chloroplastic"/>
    <property type="match status" value="1"/>
</dbReference>
<dbReference type="Proteomes" id="UP000053555">
    <property type="component" value="Unassembled WGS sequence"/>
</dbReference>
<comment type="catalytic activity">
    <reaction evidence="8">
        <text>N(6)-(D-erythrulosyl)-L-lysyl-[protein] + ATP = N(6)-(3-O-phospho-D-erythrulosyl)-L-lysyl-[protein] + ADP + H(+)</text>
        <dbReference type="Rhea" id="RHEA:61396"/>
        <dbReference type="Rhea" id="RHEA-COMP:15794"/>
        <dbReference type="Rhea" id="RHEA-COMP:15799"/>
        <dbReference type="ChEBI" id="CHEBI:15378"/>
        <dbReference type="ChEBI" id="CHEBI:30616"/>
        <dbReference type="ChEBI" id="CHEBI:144587"/>
        <dbReference type="ChEBI" id="CHEBI:144624"/>
        <dbReference type="ChEBI" id="CHEBI:456216"/>
    </reaction>
    <physiologicalReaction direction="left-to-right" evidence="8">
        <dbReference type="Rhea" id="RHEA:61397"/>
    </physiologicalReaction>
</comment>
<comment type="catalytic activity">
    <reaction evidence="7">
        <text>N(6)-D-ribulosyl-L-lysyl-[protein] + ATP = N(6)-(3-O-phospho-D-ribulosyl)-L-lysyl-[protein] + ADP + H(+)</text>
        <dbReference type="Rhea" id="RHEA:48432"/>
        <dbReference type="Rhea" id="RHEA-COMP:12103"/>
        <dbReference type="Rhea" id="RHEA-COMP:12104"/>
        <dbReference type="ChEBI" id="CHEBI:15378"/>
        <dbReference type="ChEBI" id="CHEBI:30616"/>
        <dbReference type="ChEBI" id="CHEBI:90418"/>
        <dbReference type="ChEBI" id="CHEBI:90420"/>
        <dbReference type="ChEBI" id="CHEBI:456216"/>
        <dbReference type="EC" id="2.7.1.172"/>
    </reaction>
    <physiologicalReaction direction="left-to-right" evidence="7">
        <dbReference type="Rhea" id="RHEA:48433"/>
    </physiologicalReaction>
</comment>
<dbReference type="PANTHER" id="PTHR12149">
    <property type="entry name" value="FRUCTOSAMINE 3 KINASE-RELATED PROTEIN"/>
    <property type="match status" value="1"/>
</dbReference>
<dbReference type="InterPro" id="IPR016477">
    <property type="entry name" value="Fructo-/Ketosamine-3-kinase"/>
</dbReference>
<evidence type="ECO:0000256" key="3">
    <source>
        <dbReference type="ARBA" id="ARBA00022679"/>
    </source>
</evidence>
<sequence>MTSAHVGAMSSSTCFPSLPRLLRPSFTKTKSSPKFSMSMSKDPVREWILSDGKATEITKISPVGGGCINLASRYDTDAGSFFVKTNRSIGPSMFEAEALGLGAMYETGTIRVPKPYKVGPLPTGGSFIIMEFIQFGASRGYQSDLGRKLAEMHKAGKSSKGFGFDVDNTIGSTPQVNTWSSDWVQFYGEHRLGYQLKLALDQYGDRTIYDKGQRLVKSMAPLFANVVIEPCLLHGDLWSGNISSDKNGEPVILDPACYYGHSEAEFGMSWCAGFGGSFYNSYFEVMPKQPGFEERRDLYMLYHYLNHYNLFGSGYRSSAMSIIDDYLAILKA</sequence>
<dbReference type="AlphaFoldDB" id="A0A0B2R660"/>
<dbReference type="SUPFAM" id="SSF56112">
    <property type="entry name" value="Protein kinase-like (PK-like)"/>
    <property type="match status" value="1"/>
</dbReference>
<keyword evidence="12" id="KW-0150">Chloroplast</keyword>
<organism evidence="13">
    <name type="scientific">Glycine soja</name>
    <name type="common">Wild soybean</name>
    <dbReference type="NCBI Taxonomy" id="3848"/>
    <lineage>
        <taxon>Eukaryota</taxon>
        <taxon>Viridiplantae</taxon>
        <taxon>Streptophyta</taxon>
        <taxon>Embryophyta</taxon>
        <taxon>Tracheophyta</taxon>
        <taxon>Spermatophyta</taxon>
        <taxon>Magnoliopsida</taxon>
        <taxon>eudicotyledons</taxon>
        <taxon>Gunneridae</taxon>
        <taxon>Pentapetalae</taxon>
        <taxon>rosids</taxon>
        <taxon>fabids</taxon>
        <taxon>Fabales</taxon>
        <taxon>Fabaceae</taxon>
        <taxon>Papilionoideae</taxon>
        <taxon>50 kb inversion clade</taxon>
        <taxon>NPAAA clade</taxon>
        <taxon>indigoferoid/millettioid clade</taxon>
        <taxon>Phaseoleae</taxon>
        <taxon>Glycine</taxon>
        <taxon>Glycine subgen. Soja</taxon>
    </lineage>
</organism>
<evidence type="ECO:0000256" key="1">
    <source>
        <dbReference type="ARBA" id="ARBA00009460"/>
    </source>
</evidence>
<accession>A0A0B2R660</accession>
<dbReference type="PIRSF" id="PIRSF006221">
    <property type="entry name" value="Ketosamine-3-kinase"/>
    <property type="match status" value="1"/>
</dbReference>
<evidence type="ECO:0000256" key="9">
    <source>
        <dbReference type="ARBA" id="ARBA00057354"/>
    </source>
</evidence>
<proteinExistence type="inferred from homology"/>
<comment type="function">
    <text evidence="9">Initiates a process leading to the deglycation of proteins. Phosphorylates low-molecular-mass and protein-bound erythrulosamines and ribulosamines, but not fructosamines or psicosamines, on the third carbon of the sugar moiety. Protein-bound erythrulosamine 3-phosphates and ribulosamine 3-phosphates are unstable and decompose under physiological conditions.</text>
</comment>
<dbReference type="GO" id="GO:0005524">
    <property type="term" value="F:ATP binding"/>
    <property type="evidence" value="ECO:0007669"/>
    <property type="project" value="UniProtKB-KW"/>
</dbReference>
<dbReference type="InterPro" id="IPR011009">
    <property type="entry name" value="Kinase-like_dom_sf"/>
</dbReference>
<evidence type="ECO:0000256" key="12">
    <source>
        <dbReference type="PIRNR" id="PIRNR006221"/>
    </source>
</evidence>
<comment type="subcellular location">
    <subcellularLocation>
        <location evidence="12">Plastid</location>
        <location evidence="12">Chloroplast</location>
    </subcellularLocation>
</comment>
<dbReference type="GO" id="GO:0016301">
    <property type="term" value="F:kinase activity"/>
    <property type="evidence" value="ECO:0007669"/>
    <property type="project" value="UniProtKB-UniRule"/>
</dbReference>
<evidence type="ECO:0000256" key="10">
    <source>
        <dbReference type="ARBA" id="ARBA00070196"/>
    </source>
</evidence>
<reference evidence="13" key="1">
    <citation type="submission" date="2014-07" db="EMBL/GenBank/DDBJ databases">
        <title>Identification of a novel salt tolerance gene in wild soybean by whole-genome sequencing.</title>
        <authorList>
            <person name="Lam H.-M."/>
            <person name="Qi X."/>
            <person name="Li M.-W."/>
            <person name="Liu X."/>
            <person name="Xie M."/>
            <person name="Ni M."/>
            <person name="Xu X."/>
        </authorList>
    </citation>
    <scope>NUCLEOTIDE SEQUENCE [LARGE SCALE GENOMIC DNA]</scope>
    <source>
        <tissue evidence="13">Root</tissue>
    </source>
</reference>
<evidence type="ECO:0000256" key="4">
    <source>
        <dbReference type="ARBA" id="ARBA00022741"/>
    </source>
</evidence>
<keyword evidence="3 12" id="KW-0808">Transferase</keyword>
<dbReference type="EC" id="2.7.1.172" evidence="2 12"/>